<keyword evidence="3" id="KW-0646">Protease inhibitor</keyword>
<dbReference type="Proteomes" id="UP000694406">
    <property type="component" value="Unplaced"/>
</dbReference>
<dbReference type="Ensembl" id="ENSLLTT00000017572.1">
    <property type="protein sequence ID" value="ENSLLTP00000016934.1"/>
    <property type="gene ID" value="ENSLLTG00000012902.1"/>
</dbReference>
<protein>
    <recommendedName>
        <fullName evidence="5">Kazal-like domain-containing protein</fullName>
    </recommendedName>
</protein>
<feature type="domain" description="Kazal-like" evidence="5">
    <location>
        <begin position="32"/>
        <end position="79"/>
    </location>
</feature>
<evidence type="ECO:0000313" key="7">
    <source>
        <dbReference type="Proteomes" id="UP000694406"/>
    </source>
</evidence>
<dbReference type="SUPFAM" id="SSF100895">
    <property type="entry name" value="Kazal-type serine protease inhibitors"/>
    <property type="match status" value="1"/>
</dbReference>
<dbReference type="GO" id="GO:0005576">
    <property type="term" value="C:extracellular region"/>
    <property type="evidence" value="ECO:0007669"/>
    <property type="project" value="UniProtKB-SubCell"/>
</dbReference>
<evidence type="ECO:0000313" key="6">
    <source>
        <dbReference type="Ensembl" id="ENSLLTP00000016934.1"/>
    </source>
</evidence>
<sequence>MYKFHYELRPVARTTLLDLSLELVFIISANLKTGQSNLKKNKTSCQALWSPVCGTDEKTYSNTCFLCLAIVQQYGACRY</sequence>
<accession>A0A8C5SFP6</accession>
<dbReference type="Pfam" id="PF00050">
    <property type="entry name" value="Kazal_1"/>
    <property type="match status" value="1"/>
</dbReference>
<dbReference type="InterPro" id="IPR002350">
    <property type="entry name" value="Kazal_dom"/>
</dbReference>
<comment type="subcellular location">
    <subcellularLocation>
        <location evidence="1">Secreted</location>
    </subcellularLocation>
</comment>
<reference evidence="6" key="1">
    <citation type="submission" date="2025-08" db="UniProtKB">
        <authorList>
            <consortium name="Ensembl"/>
        </authorList>
    </citation>
    <scope>IDENTIFICATION</scope>
</reference>
<keyword evidence="7" id="KW-1185">Reference proteome</keyword>
<dbReference type="PANTHER" id="PTHR21312:SF28">
    <property type="entry name" value="OVOINHIBITOR-RELATED"/>
    <property type="match status" value="1"/>
</dbReference>
<dbReference type="InterPro" id="IPR036058">
    <property type="entry name" value="Kazal_dom_sf"/>
</dbReference>
<dbReference type="PROSITE" id="PS00282">
    <property type="entry name" value="KAZAL_1"/>
    <property type="match status" value="1"/>
</dbReference>
<keyword evidence="4" id="KW-1015">Disulfide bond</keyword>
<evidence type="ECO:0000256" key="3">
    <source>
        <dbReference type="ARBA" id="ARBA00022690"/>
    </source>
</evidence>
<proteinExistence type="predicted"/>
<evidence type="ECO:0000256" key="4">
    <source>
        <dbReference type="ARBA" id="ARBA00023157"/>
    </source>
</evidence>
<dbReference type="PANTHER" id="PTHR21312">
    <property type="entry name" value="SERINE PROTEASE INHIBITOR"/>
    <property type="match status" value="1"/>
</dbReference>
<dbReference type="Gene3D" id="3.30.60.30">
    <property type="match status" value="1"/>
</dbReference>
<evidence type="ECO:0000256" key="2">
    <source>
        <dbReference type="ARBA" id="ARBA00022525"/>
    </source>
</evidence>
<dbReference type="PROSITE" id="PS51465">
    <property type="entry name" value="KAZAL_2"/>
    <property type="match status" value="1"/>
</dbReference>
<evidence type="ECO:0000259" key="5">
    <source>
        <dbReference type="PROSITE" id="PS51465"/>
    </source>
</evidence>
<name>A0A8C5SFP6_LATLA</name>
<dbReference type="SMART" id="SM00280">
    <property type="entry name" value="KAZAL"/>
    <property type="match status" value="1"/>
</dbReference>
<dbReference type="AlphaFoldDB" id="A0A8C5SFP6"/>
<evidence type="ECO:0000256" key="1">
    <source>
        <dbReference type="ARBA" id="ARBA00004613"/>
    </source>
</evidence>
<keyword evidence="2" id="KW-0964">Secreted</keyword>
<dbReference type="GO" id="GO:0030414">
    <property type="term" value="F:peptidase inhibitor activity"/>
    <property type="evidence" value="ECO:0007669"/>
    <property type="project" value="UniProtKB-KW"/>
</dbReference>
<organism evidence="6 7">
    <name type="scientific">Laticauda laticaudata</name>
    <name type="common">Blue-ringed sea krait</name>
    <name type="synonym">Blue-lipped sea krait</name>
    <dbReference type="NCBI Taxonomy" id="8630"/>
    <lineage>
        <taxon>Eukaryota</taxon>
        <taxon>Metazoa</taxon>
        <taxon>Chordata</taxon>
        <taxon>Craniata</taxon>
        <taxon>Vertebrata</taxon>
        <taxon>Euteleostomi</taxon>
        <taxon>Lepidosauria</taxon>
        <taxon>Squamata</taxon>
        <taxon>Bifurcata</taxon>
        <taxon>Unidentata</taxon>
        <taxon>Episquamata</taxon>
        <taxon>Toxicofera</taxon>
        <taxon>Serpentes</taxon>
        <taxon>Colubroidea</taxon>
        <taxon>Elapidae</taxon>
        <taxon>Laticaudinae</taxon>
        <taxon>Laticauda</taxon>
    </lineage>
</organism>
<reference evidence="6" key="2">
    <citation type="submission" date="2025-09" db="UniProtKB">
        <authorList>
            <consortium name="Ensembl"/>
        </authorList>
    </citation>
    <scope>IDENTIFICATION</scope>
</reference>